<protein>
    <recommendedName>
        <fullName evidence="4">F-box domain-containing protein</fullName>
    </recommendedName>
</protein>
<evidence type="ECO:0000313" key="2">
    <source>
        <dbReference type="EMBL" id="KAF0917601.1"/>
    </source>
</evidence>
<dbReference type="EMBL" id="SPHZ02000005">
    <property type="protein sequence ID" value="KAF0917601.1"/>
    <property type="molecule type" value="Genomic_DNA"/>
</dbReference>
<evidence type="ECO:0008006" key="4">
    <source>
        <dbReference type="Google" id="ProtNLM"/>
    </source>
</evidence>
<name>A0A6G1DYX7_9ORYZ</name>
<evidence type="ECO:0000256" key="1">
    <source>
        <dbReference type="SAM" id="MobiDB-lite"/>
    </source>
</evidence>
<organism evidence="2 3">
    <name type="scientific">Oryza meyeriana var. granulata</name>
    <dbReference type="NCBI Taxonomy" id="110450"/>
    <lineage>
        <taxon>Eukaryota</taxon>
        <taxon>Viridiplantae</taxon>
        <taxon>Streptophyta</taxon>
        <taxon>Embryophyta</taxon>
        <taxon>Tracheophyta</taxon>
        <taxon>Spermatophyta</taxon>
        <taxon>Magnoliopsida</taxon>
        <taxon>Liliopsida</taxon>
        <taxon>Poales</taxon>
        <taxon>Poaceae</taxon>
        <taxon>BOP clade</taxon>
        <taxon>Oryzoideae</taxon>
        <taxon>Oryzeae</taxon>
        <taxon>Oryzinae</taxon>
        <taxon>Oryza</taxon>
        <taxon>Oryza meyeriana</taxon>
    </lineage>
</organism>
<gene>
    <name evidence="2" type="ORF">E2562_020972</name>
</gene>
<sequence length="157" mass="17286">MELGSATGRRVKRRWDGDGGETSVGKDLRHPAYDIKSLPLDMHDQILVLLPLDEAIHMSVLSLLWSDVVRRLLEGHSIEVVFNPRGTQEEEKLTRLEEQSARHLWCYSLVVNHSIDKDSAALINASLLTSTFAPSNTSTSTCAASRRGTVSSSTSAI</sequence>
<dbReference type="AlphaFoldDB" id="A0A6G1DYX7"/>
<feature type="region of interest" description="Disordered" evidence="1">
    <location>
        <begin position="1"/>
        <end position="23"/>
    </location>
</feature>
<keyword evidence="3" id="KW-1185">Reference proteome</keyword>
<reference evidence="2 3" key="1">
    <citation type="submission" date="2019-11" db="EMBL/GenBank/DDBJ databases">
        <title>Whole genome sequence of Oryza granulata.</title>
        <authorList>
            <person name="Li W."/>
        </authorList>
    </citation>
    <scope>NUCLEOTIDE SEQUENCE [LARGE SCALE GENOMIC DNA]</scope>
    <source>
        <strain evidence="3">cv. Menghai</strain>
        <tissue evidence="2">Leaf</tissue>
    </source>
</reference>
<dbReference type="Proteomes" id="UP000479710">
    <property type="component" value="Unassembled WGS sequence"/>
</dbReference>
<comment type="caution">
    <text evidence="2">The sequence shown here is derived from an EMBL/GenBank/DDBJ whole genome shotgun (WGS) entry which is preliminary data.</text>
</comment>
<accession>A0A6G1DYX7</accession>
<feature type="region of interest" description="Disordered" evidence="1">
    <location>
        <begin position="135"/>
        <end position="157"/>
    </location>
</feature>
<proteinExistence type="predicted"/>
<evidence type="ECO:0000313" key="3">
    <source>
        <dbReference type="Proteomes" id="UP000479710"/>
    </source>
</evidence>